<proteinExistence type="predicted"/>
<accession>A8BQ63</accession>
<dbReference type="VEuPathDB" id="GiardiaDB:GL50803_5809"/>
<dbReference type="OMA" id="VEESVYW"/>
<gene>
    <name evidence="1" type="ORF">GL50803_005809</name>
</gene>
<name>A8BQ63_GIAIC</name>
<sequence>MARRRISAPRYSEKRSTPKKEKSILANYDAWIDSLLERIGIRPKLITGLDEFLTVLMALFYAVFFFFRLATPFSLQETGIPAIPTLPSNSTHTNLTTFFEGLQTTNDKYFQCFSLKSVHSVSYKEVNVDDQLSVYNGHFTPAHTYVFDDYVNILSVSDAKPSILVAIPTEQSSRTEESLRITLAAAADALCSSRLSSRSLHMGVVLAVGRTYASIEHAFLETYGKDALSSALSLRLEPGTGWSGLQFLDFFSVKDGEAYHLLSAPLRKCKSCKQGFLTYLYEWILAIMEQKKIISLKAANQRRTQIQSASYGNKDNRRIVITSTTTGGFKGTEILVPPEGRWKRTEDDANTFSTVLIGSAVRSLSTCIVDTLLSLLTAISSKADLTESSMRPFLLVTGRSVHVPRMAIPVASAATLFVLLHTAKKYHQGSKRLLMKRLFIGIFSRLFVIALTASAGYLLVTFYPDFNSNSSALNFVTGMHRGLLSAIILFVTGASITIWGVFPLVPIPVSILEGSLFLIVLQPILLAISSAAPEADAMALQLLQISLLSCSSQLLSDVLRKRFGFTYPSLVHGITIMGAIILTFPTIYYGIHLLLNSVAHSRLIWSLTGEATRSILLSVIITSSVVLAFVFGHVGALMRRAPMRFLIGLLTCAASFVPVYYYCNRPSNDHLIKNMKHVPGALTLPTYTAHTDVTFWCFDDEKACSVDVYNGLYDSMELYDTVAEDDEKQGHRIQFFSQNVNISIPMLESHSITCASGSCTSDRSTEIVVISNTINRRYRYNSQLASVKNITGMVSYVCERVPMRVEESVYWRRTYKAYSCYHP</sequence>
<dbReference type="Proteomes" id="UP000001548">
    <property type="component" value="Unassembled WGS sequence"/>
</dbReference>
<keyword evidence="2" id="KW-1185">Reference proteome</keyword>
<dbReference type="HOGENOM" id="CLU_344029_0_0_1"/>
<reference evidence="1 2" key="1">
    <citation type="journal article" date="2007" name="Science">
        <title>Genomic minimalism in the early diverging intestinal parasite Giardia lamblia.</title>
        <authorList>
            <person name="Morrison H.G."/>
            <person name="McArthur A.G."/>
            <person name="Gillin F.D."/>
            <person name="Aley S.B."/>
            <person name="Adam R.D."/>
            <person name="Olsen G.J."/>
            <person name="Best A.A."/>
            <person name="Cande W.Z."/>
            <person name="Chen F."/>
            <person name="Cipriano M.J."/>
            <person name="Davids B.J."/>
            <person name="Dawson S.C."/>
            <person name="Elmendorf H.G."/>
            <person name="Hehl A.B."/>
            <person name="Holder M.E."/>
            <person name="Huse S.M."/>
            <person name="Kim U.U."/>
            <person name="Lasek-Nesselquist E."/>
            <person name="Manning G."/>
            <person name="Nigam A."/>
            <person name="Nixon J.E."/>
            <person name="Palm D."/>
            <person name="Passamaneck N.E."/>
            <person name="Prabhu A."/>
            <person name="Reich C.I."/>
            <person name="Reiner D.S."/>
            <person name="Samuelson J."/>
            <person name="Svard S.G."/>
            <person name="Sogin M.L."/>
        </authorList>
    </citation>
    <scope>NUCLEOTIDE SEQUENCE [LARGE SCALE GENOMIC DNA]</scope>
    <source>
        <strain evidence="1 2">WB C6</strain>
    </source>
</reference>
<dbReference type="RefSeq" id="XP_001705593.1">
    <property type="nucleotide sequence ID" value="XM_001705541.1"/>
</dbReference>
<dbReference type="KEGG" id="gla:GL50803_005809"/>
<organism evidence="1 2">
    <name type="scientific">Giardia intestinalis (strain ATCC 50803 / WB clone C6)</name>
    <name type="common">Giardia lamblia</name>
    <dbReference type="NCBI Taxonomy" id="184922"/>
    <lineage>
        <taxon>Eukaryota</taxon>
        <taxon>Metamonada</taxon>
        <taxon>Diplomonadida</taxon>
        <taxon>Hexamitidae</taxon>
        <taxon>Giardiinae</taxon>
        <taxon>Giardia</taxon>
    </lineage>
</organism>
<protein>
    <submittedName>
        <fullName evidence="1">Uncharacterized protein</fullName>
    </submittedName>
</protein>
<dbReference type="AlphaFoldDB" id="A8BQ63"/>
<comment type="caution">
    <text evidence="1">The sequence shown here is derived from an EMBL/GenBank/DDBJ whole genome shotgun (WGS) entry which is preliminary data.</text>
</comment>
<evidence type="ECO:0000313" key="1">
    <source>
        <dbReference type="EMBL" id="KAE8304116.1"/>
    </source>
</evidence>
<dbReference type="GeneID" id="5698474"/>
<dbReference type="EMBL" id="AACB03000002">
    <property type="protein sequence ID" value="KAE8304116.1"/>
    <property type="molecule type" value="Genomic_DNA"/>
</dbReference>
<evidence type="ECO:0000313" key="2">
    <source>
        <dbReference type="Proteomes" id="UP000001548"/>
    </source>
</evidence>